<evidence type="ECO:0000313" key="5">
    <source>
        <dbReference type="EMBL" id="CAK9145675.1"/>
    </source>
</evidence>
<dbReference type="PANTHER" id="PTHR12409">
    <property type="entry name" value="PREFOLDIN SUBUNIT 3"/>
    <property type="match status" value="1"/>
</dbReference>
<dbReference type="GO" id="GO:0016272">
    <property type="term" value="C:prefoldin complex"/>
    <property type="evidence" value="ECO:0007669"/>
    <property type="project" value="UniProtKB-UniRule"/>
</dbReference>
<dbReference type="Pfam" id="PF02996">
    <property type="entry name" value="Prefoldin"/>
    <property type="match status" value="1"/>
</dbReference>
<dbReference type="Gene3D" id="1.10.287.370">
    <property type="match status" value="1"/>
</dbReference>
<sequence>MAASSSSSSSTSTAGGVTGRRGIPAAAFVEDVQTYLTESSLDVNSSLAFLQERLQQYRVVEMKLLAQQRELQAKIPDIEKCLDIVSTLQAKKGAGEALIADFEVSEGIYSRACIEDTDSVCLWLGANVMLQYSCEEAAALLQKNLENAKASLEVLVADLQFLRDQVTITQVTIARVYNWDVHQRRLRQATAAKES</sequence>
<comment type="subunit">
    <text evidence="3">Heterohexamer of two PFD-alpha type and four PFD-beta type subunits.</text>
</comment>
<comment type="caution">
    <text evidence="5">The sequence shown here is derived from an EMBL/GenBank/DDBJ whole genome shotgun (WGS) entry which is preliminary data.</text>
</comment>
<dbReference type="InterPro" id="IPR009053">
    <property type="entry name" value="Prefoldin"/>
</dbReference>
<dbReference type="GO" id="GO:0009409">
    <property type="term" value="P:response to cold"/>
    <property type="evidence" value="ECO:0007669"/>
    <property type="project" value="UniProtKB-ARBA"/>
</dbReference>
<protein>
    <recommendedName>
        <fullName evidence="3">Prefoldin subunit 3</fullName>
    </recommendedName>
</protein>
<evidence type="ECO:0000256" key="2">
    <source>
        <dbReference type="ARBA" id="ARBA00023186"/>
    </source>
</evidence>
<dbReference type="GO" id="GO:0006457">
    <property type="term" value="P:protein folding"/>
    <property type="evidence" value="ECO:0007669"/>
    <property type="project" value="UniProtKB-UniRule"/>
</dbReference>
<dbReference type="CDD" id="cd23156">
    <property type="entry name" value="Prefoldin_3"/>
    <property type="match status" value="1"/>
</dbReference>
<dbReference type="PIRSF" id="PIRSF016396">
    <property type="entry name" value="Prefoldin_subunit_3"/>
    <property type="match status" value="1"/>
</dbReference>
<feature type="coiled-coil region" evidence="4">
    <location>
        <begin position="138"/>
        <end position="165"/>
    </location>
</feature>
<evidence type="ECO:0000256" key="4">
    <source>
        <dbReference type="SAM" id="Coils"/>
    </source>
</evidence>
<dbReference type="SUPFAM" id="SSF46579">
    <property type="entry name" value="Prefoldin"/>
    <property type="match status" value="1"/>
</dbReference>
<organism evidence="5 6">
    <name type="scientific">Ilex paraguariensis</name>
    <name type="common">yerba mate</name>
    <dbReference type="NCBI Taxonomy" id="185542"/>
    <lineage>
        <taxon>Eukaryota</taxon>
        <taxon>Viridiplantae</taxon>
        <taxon>Streptophyta</taxon>
        <taxon>Embryophyta</taxon>
        <taxon>Tracheophyta</taxon>
        <taxon>Spermatophyta</taxon>
        <taxon>Magnoliopsida</taxon>
        <taxon>eudicotyledons</taxon>
        <taxon>Gunneridae</taxon>
        <taxon>Pentapetalae</taxon>
        <taxon>asterids</taxon>
        <taxon>campanulids</taxon>
        <taxon>Aquifoliales</taxon>
        <taxon>Aquifoliaceae</taxon>
        <taxon>Ilex</taxon>
    </lineage>
</organism>
<evidence type="ECO:0000313" key="6">
    <source>
        <dbReference type="Proteomes" id="UP001642360"/>
    </source>
</evidence>
<dbReference type="GO" id="GO:0005737">
    <property type="term" value="C:cytoplasm"/>
    <property type="evidence" value="ECO:0007669"/>
    <property type="project" value="UniProtKB-ARBA"/>
</dbReference>
<keyword evidence="2 3" id="KW-0143">Chaperone</keyword>
<dbReference type="AlphaFoldDB" id="A0ABC8RMB5"/>
<dbReference type="PANTHER" id="PTHR12409:SF0">
    <property type="entry name" value="PREFOLDIN SUBUNIT 3"/>
    <property type="match status" value="1"/>
</dbReference>
<keyword evidence="6" id="KW-1185">Reference proteome</keyword>
<evidence type="ECO:0000256" key="1">
    <source>
        <dbReference type="ARBA" id="ARBA00010048"/>
    </source>
</evidence>
<dbReference type="Proteomes" id="UP001642360">
    <property type="component" value="Unassembled WGS sequence"/>
</dbReference>
<dbReference type="InterPro" id="IPR004127">
    <property type="entry name" value="Prefoldin_subunit_alpha"/>
</dbReference>
<dbReference type="InterPro" id="IPR016655">
    <property type="entry name" value="PFD3"/>
</dbReference>
<name>A0ABC8RMB5_9AQUA</name>
<comment type="similarity">
    <text evidence="1 3">Belongs to the prefoldin subunit alpha family.</text>
</comment>
<keyword evidence="4" id="KW-0175">Coiled coil</keyword>
<comment type="function">
    <text evidence="3">Binds specifically to cytosolic chaperonin (c-CPN) and transfers target proteins to it. Binds to nascent polypeptide chain and promotes folding in an environment in which there are many competing pathways for nonnative proteins.</text>
</comment>
<dbReference type="FunFam" id="1.10.287.370:FF:000001">
    <property type="entry name" value="Prefoldin subunit 3"/>
    <property type="match status" value="1"/>
</dbReference>
<accession>A0ABC8RMB5</accession>
<gene>
    <name evidence="5" type="ORF">ILEXP_LOCUS13494</name>
</gene>
<reference evidence="5 6" key="1">
    <citation type="submission" date="2024-02" db="EMBL/GenBank/DDBJ databases">
        <authorList>
            <person name="Vignale AGUSTIN F."/>
            <person name="Sosa J E."/>
            <person name="Modenutti C."/>
        </authorList>
    </citation>
    <scope>NUCLEOTIDE SEQUENCE [LARGE SCALE GENOMIC DNA]</scope>
</reference>
<proteinExistence type="inferred from homology"/>
<evidence type="ECO:0000256" key="3">
    <source>
        <dbReference type="PIRNR" id="PIRNR016396"/>
    </source>
</evidence>
<dbReference type="EMBL" id="CAUOFW020001502">
    <property type="protein sequence ID" value="CAK9145675.1"/>
    <property type="molecule type" value="Genomic_DNA"/>
</dbReference>